<evidence type="ECO:0000256" key="3">
    <source>
        <dbReference type="ARBA" id="ARBA00023274"/>
    </source>
</evidence>
<dbReference type="GO" id="GO:0003735">
    <property type="term" value="F:structural constituent of ribosome"/>
    <property type="evidence" value="ECO:0007669"/>
    <property type="project" value="InterPro"/>
</dbReference>
<dbReference type="PANTHER" id="PTHR10746:SF6">
    <property type="entry name" value="LARGE RIBOSOMAL SUBUNIT PROTEIN UL4M"/>
    <property type="match status" value="1"/>
</dbReference>
<dbReference type="GO" id="GO:0005840">
    <property type="term" value="C:ribosome"/>
    <property type="evidence" value="ECO:0007669"/>
    <property type="project" value="UniProtKB-KW"/>
</dbReference>
<evidence type="ECO:0000313" key="8">
    <source>
        <dbReference type="Proteomes" id="UP000231192"/>
    </source>
</evidence>
<dbReference type="SUPFAM" id="SSF52166">
    <property type="entry name" value="Ribosomal protein L4"/>
    <property type="match status" value="1"/>
</dbReference>
<evidence type="ECO:0000256" key="1">
    <source>
        <dbReference type="ARBA" id="ARBA00010528"/>
    </source>
</evidence>
<dbReference type="NCBIfam" id="TIGR03953">
    <property type="entry name" value="rplD_bact"/>
    <property type="match status" value="1"/>
</dbReference>
<dbReference type="InterPro" id="IPR013005">
    <property type="entry name" value="Ribosomal_uL4-like"/>
</dbReference>
<dbReference type="InterPro" id="IPR023574">
    <property type="entry name" value="Ribosomal_uL4_dom_sf"/>
</dbReference>
<evidence type="ECO:0000313" key="7">
    <source>
        <dbReference type="EMBL" id="PIR83865.1"/>
    </source>
</evidence>
<dbReference type="AlphaFoldDB" id="A0A2H0UDK7"/>
<evidence type="ECO:0000256" key="6">
    <source>
        <dbReference type="SAM" id="MobiDB-lite"/>
    </source>
</evidence>
<comment type="caution">
    <text evidence="7">The sequence shown here is derived from an EMBL/GenBank/DDBJ whole genome shotgun (WGS) entry which is preliminary data.</text>
</comment>
<dbReference type="HAMAP" id="MF_01328_B">
    <property type="entry name" value="Ribosomal_uL4_B"/>
    <property type="match status" value="1"/>
</dbReference>
<feature type="compositionally biased region" description="Basic and acidic residues" evidence="6">
    <location>
        <begin position="1"/>
        <end position="13"/>
    </location>
</feature>
<keyword evidence="3 5" id="KW-0687">Ribonucleoprotein</keyword>
<dbReference type="Pfam" id="PF00573">
    <property type="entry name" value="Ribosomal_L4"/>
    <property type="match status" value="1"/>
</dbReference>
<comment type="function">
    <text evidence="5">One of the primary rRNA binding proteins, this protein initially binds near the 5'-end of the 23S rRNA. It is important during the early stages of 50S assembly. It makes multiple contacts with different domains of the 23S rRNA in the assembled 50S subunit and ribosome.</text>
</comment>
<dbReference type="PANTHER" id="PTHR10746">
    <property type="entry name" value="50S RIBOSOMAL PROTEIN L4"/>
    <property type="match status" value="1"/>
</dbReference>
<organism evidence="7 8">
    <name type="scientific">Candidatus Kaiserbacteria bacterium CG10_big_fil_rev_8_21_14_0_10_51_14</name>
    <dbReference type="NCBI Taxonomy" id="1974610"/>
    <lineage>
        <taxon>Bacteria</taxon>
        <taxon>Candidatus Kaiseribacteriota</taxon>
    </lineage>
</organism>
<gene>
    <name evidence="5" type="primary">rplD</name>
    <name evidence="7" type="ORF">COU18_02180</name>
</gene>
<protein>
    <recommendedName>
        <fullName evidence="4 5">Large ribosomal subunit protein uL4</fullName>
    </recommendedName>
</protein>
<dbReference type="GO" id="GO:1990904">
    <property type="term" value="C:ribonucleoprotein complex"/>
    <property type="evidence" value="ECO:0007669"/>
    <property type="project" value="UniProtKB-KW"/>
</dbReference>
<dbReference type="InterPro" id="IPR002136">
    <property type="entry name" value="Ribosomal_uL4"/>
</dbReference>
<evidence type="ECO:0000256" key="4">
    <source>
        <dbReference type="ARBA" id="ARBA00035244"/>
    </source>
</evidence>
<comment type="subunit">
    <text evidence="5">Part of the 50S ribosomal subunit.</text>
</comment>
<dbReference type="GO" id="GO:0006412">
    <property type="term" value="P:translation"/>
    <property type="evidence" value="ECO:0007669"/>
    <property type="project" value="UniProtKB-UniRule"/>
</dbReference>
<proteinExistence type="inferred from homology"/>
<reference evidence="8" key="1">
    <citation type="submission" date="2017-09" db="EMBL/GenBank/DDBJ databases">
        <title>Depth-based differentiation of microbial function through sediment-hosted aquifers and enrichment of novel symbionts in the deep terrestrial subsurface.</title>
        <authorList>
            <person name="Probst A.J."/>
            <person name="Ladd B."/>
            <person name="Jarett J.K."/>
            <person name="Geller-Mcgrath D.E."/>
            <person name="Sieber C.M.K."/>
            <person name="Emerson J.B."/>
            <person name="Anantharaman K."/>
            <person name="Thomas B.C."/>
            <person name="Malmstrom R."/>
            <person name="Stieglmeier M."/>
            <person name="Klingl A."/>
            <person name="Woyke T."/>
            <person name="Ryan C.M."/>
            <person name="Banfield J.F."/>
        </authorList>
    </citation>
    <scope>NUCLEOTIDE SEQUENCE [LARGE SCALE GENOMIC DNA]</scope>
</reference>
<comment type="function">
    <text evidence="5">Forms part of the polypeptide exit tunnel.</text>
</comment>
<dbReference type="Proteomes" id="UP000231192">
    <property type="component" value="Unassembled WGS sequence"/>
</dbReference>
<keyword evidence="2 5" id="KW-0689">Ribosomal protein</keyword>
<evidence type="ECO:0000256" key="2">
    <source>
        <dbReference type="ARBA" id="ARBA00022980"/>
    </source>
</evidence>
<sequence length="248" mass="26834">MNTKSEKNTKSREASNGVEAPIYNSQGKKNGSVTLPESVFGVVWNDSLMHQVVVGMQANARPTVAHTKMRGDVRGGGKKPWAQKGTGRARHGSSRSPIWRGGGVTHGPRSDKNYSHVLPKKMRAKALFMALSRKFKDGEIMFVDSFGLNEPKTAAAKKSLLMLSKVSGFEKLASKKKNAALVAFAEPTVASQKSFRNLGNVATIAMRNLNPVAVLKSTYLVIENPEAAIAIVGSRVSKKMNSKLEPKT</sequence>
<accession>A0A2H0UDK7</accession>
<evidence type="ECO:0000256" key="5">
    <source>
        <dbReference type="HAMAP-Rule" id="MF_01328"/>
    </source>
</evidence>
<comment type="similarity">
    <text evidence="1 5">Belongs to the universal ribosomal protein uL4 family.</text>
</comment>
<dbReference type="EMBL" id="PFBK01000006">
    <property type="protein sequence ID" value="PIR83865.1"/>
    <property type="molecule type" value="Genomic_DNA"/>
</dbReference>
<keyword evidence="5" id="KW-0699">rRNA-binding</keyword>
<dbReference type="GO" id="GO:0019843">
    <property type="term" value="F:rRNA binding"/>
    <property type="evidence" value="ECO:0007669"/>
    <property type="project" value="UniProtKB-UniRule"/>
</dbReference>
<dbReference type="Gene3D" id="3.40.1370.10">
    <property type="match status" value="1"/>
</dbReference>
<name>A0A2H0UDK7_9BACT</name>
<feature type="region of interest" description="Disordered" evidence="6">
    <location>
        <begin position="69"/>
        <end position="114"/>
    </location>
</feature>
<feature type="region of interest" description="Disordered" evidence="6">
    <location>
        <begin position="1"/>
        <end position="31"/>
    </location>
</feature>
<keyword evidence="5" id="KW-0694">RNA-binding</keyword>